<dbReference type="OrthoDB" id="3162794at2759"/>
<keyword evidence="4" id="KW-1185">Reference proteome</keyword>
<feature type="compositionally biased region" description="Low complexity" evidence="1">
    <location>
        <begin position="9"/>
        <end position="32"/>
    </location>
</feature>
<dbReference type="InterPro" id="IPR032675">
    <property type="entry name" value="LRR_dom_sf"/>
</dbReference>
<evidence type="ECO:0000259" key="2">
    <source>
        <dbReference type="PROSITE" id="PS50181"/>
    </source>
</evidence>
<reference evidence="3 4" key="1">
    <citation type="journal article" date="2020" name="ISME J.">
        <title>Uncovering the hidden diversity of litter-decomposition mechanisms in mushroom-forming fungi.</title>
        <authorList>
            <person name="Floudas D."/>
            <person name="Bentzer J."/>
            <person name="Ahren D."/>
            <person name="Johansson T."/>
            <person name="Persson P."/>
            <person name="Tunlid A."/>
        </authorList>
    </citation>
    <scope>NUCLEOTIDE SEQUENCE [LARGE SCALE GENOMIC DNA]</scope>
    <source>
        <strain evidence="3 4">CBS 175.51</strain>
    </source>
</reference>
<dbReference type="InterPro" id="IPR036047">
    <property type="entry name" value="F-box-like_dom_sf"/>
</dbReference>
<dbReference type="SMART" id="SM00256">
    <property type="entry name" value="FBOX"/>
    <property type="match status" value="1"/>
</dbReference>
<organism evidence="3 4">
    <name type="scientific">Ephemerocybe angulata</name>
    <dbReference type="NCBI Taxonomy" id="980116"/>
    <lineage>
        <taxon>Eukaryota</taxon>
        <taxon>Fungi</taxon>
        <taxon>Dikarya</taxon>
        <taxon>Basidiomycota</taxon>
        <taxon>Agaricomycotina</taxon>
        <taxon>Agaricomycetes</taxon>
        <taxon>Agaricomycetidae</taxon>
        <taxon>Agaricales</taxon>
        <taxon>Agaricineae</taxon>
        <taxon>Psathyrellaceae</taxon>
        <taxon>Ephemerocybe</taxon>
    </lineage>
</organism>
<dbReference type="InterPro" id="IPR001810">
    <property type="entry name" value="F-box_dom"/>
</dbReference>
<evidence type="ECO:0000313" key="4">
    <source>
        <dbReference type="Proteomes" id="UP000541558"/>
    </source>
</evidence>
<feature type="domain" description="F-box" evidence="2">
    <location>
        <begin position="61"/>
        <end position="106"/>
    </location>
</feature>
<accession>A0A8H5EVB7</accession>
<dbReference type="SUPFAM" id="SSF52047">
    <property type="entry name" value="RNI-like"/>
    <property type="match status" value="1"/>
</dbReference>
<proteinExistence type="predicted"/>
<protein>
    <recommendedName>
        <fullName evidence="2">F-box domain-containing protein</fullName>
    </recommendedName>
</protein>
<dbReference type="Pfam" id="PF00646">
    <property type="entry name" value="F-box"/>
    <property type="match status" value="1"/>
</dbReference>
<dbReference type="SUPFAM" id="SSF81383">
    <property type="entry name" value="F-box domain"/>
    <property type="match status" value="1"/>
</dbReference>
<gene>
    <name evidence="3" type="ORF">D9611_010180</name>
</gene>
<name>A0A8H5EVB7_9AGAR</name>
<dbReference type="Gene3D" id="3.80.10.10">
    <property type="entry name" value="Ribonuclease Inhibitor"/>
    <property type="match status" value="1"/>
</dbReference>
<comment type="caution">
    <text evidence="3">The sequence shown here is derived from an EMBL/GenBank/DDBJ whole genome shotgun (WGS) entry which is preliminary data.</text>
</comment>
<feature type="region of interest" description="Disordered" evidence="1">
    <location>
        <begin position="1"/>
        <end position="35"/>
    </location>
</feature>
<dbReference type="Proteomes" id="UP000541558">
    <property type="component" value="Unassembled WGS sequence"/>
</dbReference>
<evidence type="ECO:0000313" key="3">
    <source>
        <dbReference type="EMBL" id="KAF5313647.1"/>
    </source>
</evidence>
<evidence type="ECO:0000256" key="1">
    <source>
        <dbReference type="SAM" id="MobiDB-lite"/>
    </source>
</evidence>
<dbReference type="EMBL" id="JAACJK010000223">
    <property type="protein sequence ID" value="KAF5313647.1"/>
    <property type="molecule type" value="Genomic_DNA"/>
</dbReference>
<dbReference type="PROSITE" id="PS50181">
    <property type="entry name" value="FBOX"/>
    <property type="match status" value="1"/>
</dbReference>
<sequence>MLHLAQQDSSSTLRASSSAAALAGRKSQSSLSRSRRKSLRSFFQMPLSTGSSGIVSLEGTPPPVGSLPEDIVREIADRLQPADILSFSLTSSHLRQLLLPAVYDTVVLKSSRACRTALVMLRERRHLCRYIRKLAVRPNYYLAWPRPDDYLDEEWVVEMLESLSGSLTLLTTFDWDGLELPSDRLWGAFQARALRSISTNVGRHPLTSTSSLFKFSNLTSFSIIARHGIPTSDANQIPEKLPEEFWDMILQRCPDLEELAICTFSPTARLFNFDRIIEGSWPSLHSLTLGSFGYTSDFSLGPSALANDGAFDDFLKEHKALKYLRFLWSFRHFMSPDTLSFTLPARSLPALTTFTGIYQQLASTPSPQAIETLDLTCEPIYQSRINAVCAVLRGLPNLTSLEIWVHLFDSNRDHTTFFHNIMAACPGLTDLHFMCTNSFTAKPLKQLVSGLHLLPKLKRFSLTKGHKYLDETMVETASRILRAAPGVKQINVRWARERCPNHLKQEGTYDVVCDETTGLPTSMVAVEKGIGLVGGSFSKSFRRTIDFTPSADWQTSVAKRSKVVRKRVSSMLSVRSSVVYG</sequence>
<dbReference type="AlphaFoldDB" id="A0A8H5EVB7"/>